<dbReference type="InterPro" id="IPR046347">
    <property type="entry name" value="bZIP_sf"/>
</dbReference>
<dbReference type="PROSITE" id="PS50217">
    <property type="entry name" value="BZIP"/>
    <property type="match status" value="1"/>
</dbReference>
<comment type="similarity">
    <text evidence="2">Belongs to the bZIP family. C/EBP subfamily.</text>
</comment>
<dbReference type="Gene3D" id="1.20.5.170">
    <property type="match status" value="1"/>
</dbReference>
<dbReference type="Proteomes" id="UP000694888">
    <property type="component" value="Unplaced"/>
</dbReference>
<keyword evidence="9" id="KW-1185">Reference proteome</keyword>
<feature type="compositionally biased region" description="Basic and acidic residues" evidence="7">
    <location>
        <begin position="53"/>
        <end position="68"/>
    </location>
</feature>
<keyword evidence="4" id="KW-0238">DNA-binding</keyword>
<dbReference type="InterPro" id="IPR004827">
    <property type="entry name" value="bZIP"/>
</dbReference>
<dbReference type="InterPro" id="IPR031106">
    <property type="entry name" value="C/EBP"/>
</dbReference>
<evidence type="ECO:0000259" key="8">
    <source>
        <dbReference type="PROSITE" id="PS50217"/>
    </source>
</evidence>
<sequence length="150" mass="16934">MPPKKTYESYESDSDGDSQQSQTRGGGGKRQKLDKNSDEYKKRRERNNVAVRKSREASRQKAKDTMEKVARLREENRALEQKVTILNKELGVLRDLFLTHASATAAAQAATVTKLLPKSEVEEDTASKDSSENSETVIKDHKYFVTQKDA</sequence>
<dbReference type="SMART" id="SM00338">
    <property type="entry name" value="BRLZ"/>
    <property type="match status" value="1"/>
</dbReference>
<gene>
    <name evidence="10" type="primary">LOC101848376</name>
</gene>
<evidence type="ECO:0000256" key="2">
    <source>
        <dbReference type="ARBA" id="ARBA00006951"/>
    </source>
</evidence>
<dbReference type="GeneID" id="101848376"/>
<dbReference type="Pfam" id="PF07716">
    <property type="entry name" value="bZIP_2"/>
    <property type="match status" value="1"/>
</dbReference>
<keyword evidence="6" id="KW-0539">Nucleus</keyword>
<evidence type="ECO:0000313" key="9">
    <source>
        <dbReference type="Proteomes" id="UP000694888"/>
    </source>
</evidence>
<evidence type="ECO:0000256" key="1">
    <source>
        <dbReference type="ARBA" id="ARBA00004123"/>
    </source>
</evidence>
<proteinExistence type="inferred from homology"/>
<accession>A0ABM1VYK1</accession>
<dbReference type="PANTHER" id="PTHR23334:SF69">
    <property type="entry name" value="CCAAT_ENHANCER-BINDING PROTEIN GAMMA"/>
    <property type="match status" value="1"/>
</dbReference>
<protein>
    <submittedName>
        <fullName evidence="10">CCAAT/enhancer-binding protein gamma</fullName>
    </submittedName>
</protein>
<evidence type="ECO:0000256" key="3">
    <source>
        <dbReference type="ARBA" id="ARBA00023015"/>
    </source>
</evidence>
<evidence type="ECO:0000256" key="6">
    <source>
        <dbReference type="ARBA" id="ARBA00023242"/>
    </source>
</evidence>
<evidence type="ECO:0000256" key="4">
    <source>
        <dbReference type="ARBA" id="ARBA00023125"/>
    </source>
</evidence>
<feature type="domain" description="BZIP" evidence="8">
    <location>
        <begin position="37"/>
        <end position="100"/>
    </location>
</feature>
<evidence type="ECO:0000256" key="7">
    <source>
        <dbReference type="SAM" id="MobiDB-lite"/>
    </source>
</evidence>
<feature type="region of interest" description="Disordered" evidence="7">
    <location>
        <begin position="115"/>
        <end position="150"/>
    </location>
</feature>
<feature type="compositionally biased region" description="Basic and acidic residues" evidence="7">
    <location>
        <begin position="117"/>
        <end position="150"/>
    </location>
</feature>
<feature type="region of interest" description="Disordered" evidence="7">
    <location>
        <begin position="1"/>
        <end position="68"/>
    </location>
</feature>
<evidence type="ECO:0000313" key="10">
    <source>
        <dbReference type="RefSeq" id="XP_035827494.1"/>
    </source>
</evidence>
<keyword evidence="5" id="KW-0804">Transcription</keyword>
<dbReference type="SUPFAM" id="SSF57959">
    <property type="entry name" value="Leucine zipper domain"/>
    <property type="match status" value="1"/>
</dbReference>
<reference evidence="10" key="1">
    <citation type="submission" date="2025-08" db="UniProtKB">
        <authorList>
            <consortium name="RefSeq"/>
        </authorList>
    </citation>
    <scope>IDENTIFICATION</scope>
</reference>
<keyword evidence="3" id="KW-0805">Transcription regulation</keyword>
<dbReference type="RefSeq" id="XP_035827494.1">
    <property type="nucleotide sequence ID" value="XM_035971601.1"/>
</dbReference>
<organism evidence="9 10">
    <name type="scientific">Aplysia californica</name>
    <name type="common">California sea hare</name>
    <dbReference type="NCBI Taxonomy" id="6500"/>
    <lineage>
        <taxon>Eukaryota</taxon>
        <taxon>Metazoa</taxon>
        <taxon>Spiralia</taxon>
        <taxon>Lophotrochozoa</taxon>
        <taxon>Mollusca</taxon>
        <taxon>Gastropoda</taxon>
        <taxon>Heterobranchia</taxon>
        <taxon>Euthyneura</taxon>
        <taxon>Tectipleura</taxon>
        <taxon>Aplysiida</taxon>
        <taxon>Aplysioidea</taxon>
        <taxon>Aplysiidae</taxon>
        <taxon>Aplysia</taxon>
    </lineage>
</organism>
<comment type="subcellular location">
    <subcellularLocation>
        <location evidence="1">Nucleus</location>
    </subcellularLocation>
</comment>
<evidence type="ECO:0000256" key="5">
    <source>
        <dbReference type="ARBA" id="ARBA00023163"/>
    </source>
</evidence>
<name>A0ABM1VYK1_APLCA</name>
<feature type="compositionally biased region" description="Basic and acidic residues" evidence="7">
    <location>
        <begin position="31"/>
        <end position="42"/>
    </location>
</feature>
<dbReference type="PANTHER" id="PTHR23334">
    <property type="entry name" value="CCAAT/ENHANCER BINDING PROTEIN"/>
    <property type="match status" value="1"/>
</dbReference>